<dbReference type="RefSeq" id="WP_165600569.1">
    <property type="nucleotide sequence ID" value="NZ_SORZ01000002.1"/>
</dbReference>
<evidence type="ECO:0000256" key="5">
    <source>
        <dbReference type="ARBA" id="ARBA00022741"/>
    </source>
</evidence>
<dbReference type="CDD" id="cd00534">
    <property type="entry name" value="DHNA_DHNTPE"/>
    <property type="match status" value="1"/>
</dbReference>
<dbReference type="Proteomes" id="UP000315037">
    <property type="component" value="Unassembled WGS sequence"/>
</dbReference>
<dbReference type="Pfam" id="PF02152">
    <property type="entry name" value="FolB"/>
    <property type="match status" value="1"/>
</dbReference>
<evidence type="ECO:0000256" key="8">
    <source>
        <dbReference type="ARBA" id="ARBA00022909"/>
    </source>
</evidence>
<comment type="caution">
    <text evidence="12">The sequence shown here is derived from an EMBL/GenBank/DDBJ whole genome shotgun (WGS) entry which is preliminary data.</text>
</comment>
<comment type="function">
    <text evidence="10">Catalyzes the conversion of 7,8-dihydroneopterin to 6-hydroxymethyl-7,8-dihydropterin.</text>
</comment>
<dbReference type="InterPro" id="IPR006157">
    <property type="entry name" value="FolB_dom"/>
</dbReference>
<dbReference type="GO" id="GO:0004150">
    <property type="term" value="F:dihydroneopterin aldolase activity"/>
    <property type="evidence" value="ECO:0007669"/>
    <property type="project" value="UniProtKB-UniRule"/>
</dbReference>
<dbReference type="Gene3D" id="3.30.1130.10">
    <property type="match status" value="1"/>
</dbReference>
<comment type="similarity">
    <text evidence="3">In the N-terminal section; belongs to the DHNA family.</text>
</comment>
<dbReference type="PANTHER" id="PTHR43071">
    <property type="entry name" value="2-AMINO-4-HYDROXY-6-HYDROXYMETHYLDIHYDROPTERIDINE PYROPHOSPHOKINASE"/>
    <property type="match status" value="1"/>
</dbReference>
<evidence type="ECO:0000256" key="1">
    <source>
        <dbReference type="ARBA" id="ARBA00005051"/>
    </source>
</evidence>
<dbReference type="GO" id="GO:0005524">
    <property type="term" value="F:ATP binding"/>
    <property type="evidence" value="ECO:0007669"/>
    <property type="project" value="UniProtKB-KW"/>
</dbReference>
<reference evidence="12 13" key="1">
    <citation type="submission" date="2019-03" db="EMBL/GenBank/DDBJ databases">
        <title>The complete genome sequence of Neokomagataea sp. Jb2 NBRC113641.</title>
        <authorList>
            <person name="Chua K.-O."/>
            <person name="Chan K.-G."/>
            <person name="See-Too W.-S."/>
        </authorList>
    </citation>
    <scope>NUCLEOTIDE SEQUENCE [LARGE SCALE GENOMIC DNA]</scope>
    <source>
        <strain evidence="12 13">Jb2</strain>
    </source>
</reference>
<evidence type="ECO:0000259" key="11">
    <source>
        <dbReference type="SMART" id="SM00905"/>
    </source>
</evidence>
<dbReference type="GO" id="GO:0046656">
    <property type="term" value="P:folic acid biosynthetic process"/>
    <property type="evidence" value="ECO:0007669"/>
    <property type="project" value="UniProtKB-UniRule"/>
</dbReference>
<dbReference type="EC" id="4.1.2.25" evidence="10"/>
<keyword evidence="4" id="KW-0808">Transferase</keyword>
<dbReference type="NCBIfam" id="TIGR00525">
    <property type="entry name" value="folB"/>
    <property type="match status" value="1"/>
</dbReference>
<keyword evidence="13" id="KW-1185">Reference proteome</keyword>
<name>A0A506UKL0_9PROT</name>
<dbReference type="GO" id="GO:0046654">
    <property type="term" value="P:tetrahydrofolate biosynthetic process"/>
    <property type="evidence" value="ECO:0007669"/>
    <property type="project" value="UniProtKB-UniRule"/>
</dbReference>
<evidence type="ECO:0000256" key="7">
    <source>
        <dbReference type="ARBA" id="ARBA00022840"/>
    </source>
</evidence>
<dbReference type="SUPFAM" id="SSF55083">
    <property type="entry name" value="6-hydroxymethyl-7,8-dihydropterin pyrophosphokinase, HPPK"/>
    <property type="match status" value="1"/>
</dbReference>
<keyword evidence="7" id="KW-0067">ATP-binding</keyword>
<sequence length="322" mass="35164">MFEEALTAIEVRELVVFAHHGVWPEEKRLGQKFLLSLTAQADLRQAIAQDDYTQAVCYATLCRIAEETAQAGPFNLIETLAARIADEVLAQCLPVREVRVTVAKPGAPLPHALETVQVSLTRQRTVPFALGLGGNMALEGARVEDTLRLALERLAHTPGIEIDAVSSLYDSAPWGVTDQPPFVNAAALGRTTLSAEQLLGVLKETEEVLGRGVSRRWGRRCVDLDLLFYGASAHMVVTDHPALTLPHPQLFNRAFVLAPLLELAPDLALDGRSLRAALEVLPAAERKGVVRRTEGALQDEGRERSWNDFARRFACQRGAGKG</sequence>
<comment type="catalytic activity">
    <reaction evidence="10">
        <text>7,8-dihydroneopterin = 6-hydroxymethyl-7,8-dihydropterin + glycolaldehyde</text>
        <dbReference type="Rhea" id="RHEA:10540"/>
        <dbReference type="ChEBI" id="CHEBI:17001"/>
        <dbReference type="ChEBI" id="CHEBI:17071"/>
        <dbReference type="ChEBI" id="CHEBI:44841"/>
        <dbReference type="EC" id="4.1.2.25"/>
    </reaction>
</comment>
<comment type="pathway">
    <text evidence="1">Cofactor biosynthesis; tetrahydrofolate biosynthesis; 2-amino-4-hydroxy-6-hydroxymethyl-7,8-dihydropteridine diphosphate from 7,8-dihydroneopterin triphosphate: step 4/4.</text>
</comment>
<comment type="similarity">
    <text evidence="2">Belongs to the HPPK family.</text>
</comment>
<dbReference type="SMART" id="SM00905">
    <property type="entry name" value="FolB"/>
    <property type="match status" value="1"/>
</dbReference>
<keyword evidence="10 12" id="KW-0456">Lyase</keyword>
<keyword evidence="5" id="KW-0547">Nucleotide-binding</keyword>
<evidence type="ECO:0000313" key="12">
    <source>
        <dbReference type="EMBL" id="TPW33850.1"/>
    </source>
</evidence>
<protein>
    <recommendedName>
        <fullName evidence="10">Bifunctional folate synthesis protein</fullName>
    </recommendedName>
    <domain>
        <recommendedName>
            <fullName evidence="10">Dihydroneopterin aldolase</fullName>
            <shortName evidence="10">DHNA</shortName>
            <ecNumber evidence="10">4.1.2.25</ecNumber>
        </recommendedName>
        <alternativeName>
            <fullName evidence="10">7,8-dihydroneopterin aldolase</fullName>
        </alternativeName>
    </domain>
    <domain>
        <recommendedName>
            <fullName evidence="10">2-amino-4-hydroxy-6-hydroxymethyldihydropteridine pyrophosphokinase</fullName>
            <ecNumber evidence="10">2.7.6.3</ecNumber>
        </recommendedName>
        <alternativeName>
            <fullName evidence="10">6-hydroxymethyl-7,8-dihydropterin pyrophosphokinase</fullName>
            <shortName evidence="10">PPPK</shortName>
        </alternativeName>
        <alternativeName>
            <fullName evidence="10">7,8-dihydro-6-hydroxymethylpterin pyrophosphokinase</fullName>
            <shortName evidence="10">HPPK</shortName>
        </alternativeName>
    </domain>
</protein>
<dbReference type="SUPFAM" id="SSF55620">
    <property type="entry name" value="Tetrahydrobiopterin biosynthesis enzymes-like"/>
    <property type="match status" value="1"/>
</dbReference>
<comment type="pathway">
    <text evidence="10">Cofactor biosynthesis; tetrahydrofolate biosynthesis; 2-amino-4-hydroxy-6-hydroxymethyl-7,8-dihydropteridine diphosphate from 7,8-dihydroneopterin triphosphate: step 3/4.</text>
</comment>
<organism evidence="12 13">
    <name type="scientific">Oecophyllibacter saccharovorans</name>
    <dbReference type="NCBI Taxonomy" id="2558360"/>
    <lineage>
        <taxon>Bacteria</taxon>
        <taxon>Pseudomonadati</taxon>
        <taxon>Pseudomonadota</taxon>
        <taxon>Alphaproteobacteria</taxon>
        <taxon>Acetobacterales</taxon>
        <taxon>Acetobacteraceae</taxon>
        <taxon>Oecophyllibacter</taxon>
    </lineage>
</organism>
<keyword evidence="8 10" id="KW-0289">Folate biosynthesis</keyword>
<dbReference type="EMBL" id="SORZ01000002">
    <property type="protein sequence ID" value="TPW33850.1"/>
    <property type="molecule type" value="Genomic_DNA"/>
</dbReference>
<accession>A0A506UKL0</accession>
<dbReference type="NCBIfam" id="TIGR00526">
    <property type="entry name" value="folB_dom"/>
    <property type="match status" value="1"/>
</dbReference>
<evidence type="ECO:0000256" key="6">
    <source>
        <dbReference type="ARBA" id="ARBA00022777"/>
    </source>
</evidence>
<evidence type="ECO:0000256" key="4">
    <source>
        <dbReference type="ARBA" id="ARBA00022679"/>
    </source>
</evidence>
<evidence type="ECO:0000256" key="3">
    <source>
        <dbReference type="ARBA" id="ARBA00009640"/>
    </source>
</evidence>
<dbReference type="NCBIfam" id="TIGR01498">
    <property type="entry name" value="folK"/>
    <property type="match status" value="1"/>
</dbReference>
<dbReference type="EC" id="2.7.6.3" evidence="10"/>
<dbReference type="CDD" id="cd00483">
    <property type="entry name" value="HPPK"/>
    <property type="match status" value="1"/>
</dbReference>
<evidence type="ECO:0000256" key="9">
    <source>
        <dbReference type="ARBA" id="ARBA00029409"/>
    </source>
</evidence>
<evidence type="ECO:0000313" key="13">
    <source>
        <dbReference type="Proteomes" id="UP000315037"/>
    </source>
</evidence>
<dbReference type="InterPro" id="IPR000550">
    <property type="entry name" value="Hppk"/>
</dbReference>
<keyword evidence="6" id="KW-0418">Kinase</keyword>
<dbReference type="GO" id="GO:0016301">
    <property type="term" value="F:kinase activity"/>
    <property type="evidence" value="ECO:0007669"/>
    <property type="project" value="UniProtKB-KW"/>
</dbReference>
<dbReference type="UniPathway" id="UPA00077">
    <property type="reaction ID" value="UER00154"/>
</dbReference>
<dbReference type="GO" id="GO:0003848">
    <property type="term" value="F:2-amino-4-hydroxy-6-hydroxymethyldihydropteridine diphosphokinase activity"/>
    <property type="evidence" value="ECO:0007669"/>
    <property type="project" value="UniProtKB-EC"/>
</dbReference>
<comment type="similarity">
    <text evidence="10">Belongs to the DHNA family.</text>
</comment>
<comment type="function">
    <text evidence="9">Catalyzes the transfer of pyrophosphate from adenosine triphosphate (ATP) to 6-hydroxymethyl-7,8-dihydropterin, an enzymatic step in folate biosynthesis pathway.</text>
</comment>
<dbReference type="Gene3D" id="3.30.70.560">
    <property type="entry name" value="7,8-Dihydro-6-hydroxymethylpterin-pyrophosphokinase HPPK"/>
    <property type="match status" value="1"/>
</dbReference>
<dbReference type="InterPro" id="IPR035907">
    <property type="entry name" value="Hppk_sf"/>
</dbReference>
<feature type="domain" description="Dihydroneopterin aldolase/epimerase" evidence="11">
    <location>
        <begin position="9"/>
        <end position="122"/>
    </location>
</feature>
<proteinExistence type="inferred from homology"/>
<dbReference type="PANTHER" id="PTHR43071:SF1">
    <property type="entry name" value="2-AMINO-4-HYDROXY-6-HYDROXYMETHYLDIHYDROPTERIDINE PYROPHOSPHOKINASE"/>
    <property type="match status" value="1"/>
</dbReference>
<dbReference type="InterPro" id="IPR006156">
    <property type="entry name" value="Dihydroneopterin_aldolase"/>
</dbReference>
<evidence type="ECO:0000256" key="10">
    <source>
        <dbReference type="RuleBase" id="RU362079"/>
    </source>
</evidence>
<dbReference type="AlphaFoldDB" id="A0A506UKL0"/>
<gene>
    <name evidence="12" type="primary">folB</name>
    <name evidence="12" type="ORF">E3202_04440</name>
</gene>
<dbReference type="InterPro" id="IPR043133">
    <property type="entry name" value="GTP-CH-I_C/QueF"/>
</dbReference>
<dbReference type="Pfam" id="PF01288">
    <property type="entry name" value="HPPK"/>
    <property type="match status" value="1"/>
</dbReference>
<evidence type="ECO:0000256" key="2">
    <source>
        <dbReference type="ARBA" id="ARBA00005810"/>
    </source>
</evidence>